<feature type="compositionally biased region" description="Polar residues" evidence="1">
    <location>
        <begin position="63"/>
        <end position="82"/>
    </location>
</feature>
<accession>A0A8H6W8Q9</accession>
<feature type="compositionally biased region" description="Basic and acidic residues" evidence="1">
    <location>
        <begin position="207"/>
        <end position="221"/>
    </location>
</feature>
<dbReference type="Proteomes" id="UP000636479">
    <property type="component" value="Unassembled WGS sequence"/>
</dbReference>
<evidence type="ECO:0000313" key="2">
    <source>
        <dbReference type="EMBL" id="KAF7303399.1"/>
    </source>
</evidence>
<feature type="compositionally biased region" description="Acidic residues" evidence="1">
    <location>
        <begin position="86"/>
        <end position="98"/>
    </location>
</feature>
<dbReference type="GeneID" id="59344966"/>
<dbReference type="RefSeq" id="XP_037220371.1">
    <property type="nucleotide sequence ID" value="XM_037362450.1"/>
</dbReference>
<feature type="region of interest" description="Disordered" evidence="1">
    <location>
        <begin position="163"/>
        <end position="271"/>
    </location>
</feature>
<evidence type="ECO:0000256" key="1">
    <source>
        <dbReference type="SAM" id="MobiDB-lite"/>
    </source>
</evidence>
<reference evidence="2" key="1">
    <citation type="submission" date="2020-05" db="EMBL/GenBank/DDBJ databases">
        <title>Mycena genomes resolve the evolution of fungal bioluminescence.</title>
        <authorList>
            <person name="Tsai I.J."/>
        </authorList>
    </citation>
    <scope>NUCLEOTIDE SEQUENCE</scope>
    <source>
        <strain evidence="2">171206Taipei</strain>
    </source>
</reference>
<dbReference type="EMBL" id="JACAZF010000005">
    <property type="protein sequence ID" value="KAF7303399.1"/>
    <property type="molecule type" value="Genomic_DNA"/>
</dbReference>
<dbReference type="AlphaFoldDB" id="A0A8H6W8Q9"/>
<gene>
    <name evidence="2" type="ORF">MIND_00568300</name>
</gene>
<feature type="region of interest" description="Disordered" evidence="1">
    <location>
        <begin position="55"/>
        <end position="134"/>
    </location>
</feature>
<sequence length="352" mass="39207">MQHQLPAGFHATAYAPTYGAPQVGYGQPMQPNAPIYGSYPSQQPAMIPYIPPVESKTERRYRNSSATEGDSTSSVYGGSTTRDSYEDWTDDSDDDEETILYGGPRPRHHRRARVLAPDRGNARTPAPIARPKTPMIARMRTPVPAPRHAKRVADWVIDAQAQVDSHDYSRPSSRSGKHHSSSHSHGHSHSSHSHSHSKHGSHHHHDDKHSSSKDKHHESEKKHGKSSSHHSSSSHSKLKKDDKSHSSSTSAKTVWVPRPSTSAHVSRSLPGYTPQSAHVQVSYLNQPVAAPQMQHSMSMPIYQQPIYTQGQLYQQPQAYQQVQAYPQQQQQVAFAPEPPAYTTVARYSEEQD</sequence>
<keyword evidence="3" id="KW-1185">Reference proteome</keyword>
<organism evidence="2 3">
    <name type="scientific">Mycena indigotica</name>
    <dbReference type="NCBI Taxonomy" id="2126181"/>
    <lineage>
        <taxon>Eukaryota</taxon>
        <taxon>Fungi</taxon>
        <taxon>Dikarya</taxon>
        <taxon>Basidiomycota</taxon>
        <taxon>Agaricomycotina</taxon>
        <taxon>Agaricomycetes</taxon>
        <taxon>Agaricomycetidae</taxon>
        <taxon>Agaricales</taxon>
        <taxon>Marasmiineae</taxon>
        <taxon>Mycenaceae</taxon>
        <taxon>Mycena</taxon>
    </lineage>
</organism>
<evidence type="ECO:0000313" key="3">
    <source>
        <dbReference type="Proteomes" id="UP000636479"/>
    </source>
</evidence>
<name>A0A8H6W8Q9_9AGAR</name>
<dbReference type="OrthoDB" id="10672529at2759"/>
<protein>
    <submittedName>
        <fullName evidence="2">Uncharacterized protein</fullName>
    </submittedName>
</protein>
<feature type="compositionally biased region" description="Basic residues" evidence="1">
    <location>
        <begin position="175"/>
        <end position="206"/>
    </location>
</feature>
<comment type="caution">
    <text evidence="2">The sequence shown here is derived from an EMBL/GenBank/DDBJ whole genome shotgun (WGS) entry which is preliminary data.</text>
</comment>
<proteinExistence type="predicted"/>